<evidence type="ECO:0000256" key="1">
    <source>
        <dbReference type="ARBA" id="ARBA00010923"/>
    </source>
</evidence>
<evidence type="ECO:0000259" key="5">
    <source>
        <dbReference type="Pfam" id="PF01420"/>
    </source>
</evidence>
<dbReference type="SUPFAM" id="SSF116734">
    <property type="entry name" value="DNA methylase specificity domain"/>
    <property type="match status" value="2"/>
</dbReference>
<comment type="subunit">
    <text evidence="4">The methyltransferase is composed of M and S polypeptides.</text>
</comment>
<dbReference type="Gene3D" id="3.90.220.20">
    <property type="entry name" value="DNA methylase specificity domains"/>
    <property type="match status" value="2"/>
</dbReference>
<dbReference type="InterPro" id="IPR000055">
    <property type="entry name" value="Restrct_endonuc_typeI_TRD"/>
</dbReference>
<comment type="caution">
    <text evidence="6">The sequence shown here is derived from an EMBL/GenBank/DDBJ whole genome shotgun (WGS) entry which is preliminary data.</text>
</comment>
<accession>A0ABN3P871</accession>
<keyword evidence="3" id="KW-0238">DNA-binding</keyword>
<dbReference type="InterPro" id="IPR051212">
    <property type="entry name" value="Type-I_RE_S_subunit"/>
</dbReference>
<reference evidence="6 7" key="1">
    <citation type="journal article" date="2019" name="Int. J. Syst. Evol. Microbiol.">
        <title>The Global Catalogue of Microorganisms (GCM) 10K type strain sequencing project: providing services to taxonomists for standard genome sequencing and annotation.</title>
        <authorList>
            <consortium name="The Broad Institute Genomics Platform"/>
            <consortium name="The Broad Institute Genome Sequencing Center for Infectious Disease"/>
            <person name="Wu L."/>
            <person name="Ma J."/>
        </authorList>
    </citation>
    <scope>NUCLEOTIDE SEQUENCE [LARGE SCALE GENOMIC DNA]</scope>
    <source>
        <strain evidence="6 7">JCM 16365</strain>
    </source>
</reference>
<name>A0ABN3P871_9MICO</name>
<proteinExistence type="inferred from homology"/>
<organism evidence="6 7">
    <name type="scientific">Microbacterium binotii</name>
    <dbReference type="NCBI Taxonomy" id="462710"/>
    <lineage>
        <taxon>Bacteria</taxon>
        <taxon>Bacillati</taxon>
        <taxon>Actinomycetota</taxon>
        <taxon>Actinomycetes</taxon>
        <taxon>Micrococcales</taxon>
        <taxon>Microbacteriaceae</taxon>
        <taxon>Microbacterium</taxon>
    </lineage>
</organism>
<evidence type="ECO:0000256" key="2">
    <source>
        <dbReference type="ARBA" id="ARBA00022747"/>
    </source>
</evidence>
<dbReference type="RefSeq" id="WP_344227075.1">
    <property type="nucleotide sequence ID" value="NZ_BAAARI010000003.1"/>
</dbReference>
<dbReference type="Pfam" id="PF01420">
    <property type="entry name" value="Methylase_S"/>
    <property type="match status" value="2"/>
</dbReference>
<dbReference type="Gene3D" id="1.10.287.1120">
    <property type="entry name" value="Bipartite methylase S protein"/>
    <property type="match status" value="1"/>
</dbReference>
<evidence type="ECO:0000313" key="6">
    <source>
        <dbReference type="EMBL" id="GAA2571426.1"/>
    </source>
</evidence>
<keyword evidence="2" id="KW-0680">Restriction system</keyword>
<dbReference type="Proteomes" id="UP001500274">
    <property type="component" value="Unassembled WGS sequence"/>
</dbReference>
<dbReference type="PANTHER" id="PTHR43140:SF1">
    <property type="entry name" value="TYPE I RESTRICTION ENZYME ECOKI SPECIFICITY SUBUNIT"/>
    <property type="match status" value="1"/>
</dbReference>
<evidence type="ECO:0000256" key="3">
    <source>
        <dbReference type="ARBA" id="ARBA00023125"/>
    </source>
</evidence>
<comment type="similarity">
    <text evidence="1">Belongs to the type-I restriction system S methylase family.</text>
</comment>
<dbReference type="PANTHER" id="PTHR43140">
    <property type="entry name" value="TYPE-1 RESTRICTION ENZYME ECOKI SPECIFICITY PROTEIN"/>
    <property type="match status" value="1"/>
</dbReference>
<dbReference type="InterPro" id="IPR044946">
    <property type="entry name" value="Restrct_endonuc_typeI_TRD_sf"/>
</dbReference>
<dbReference type="EMBL" id="BAAARI010000003">
    <property type="protein sequence ID" value="GAA2571426.1"/>
    <property type="molecule type" value="Genomic_DNA"/>
</dbReference>
<dbReference type="CDD" id="cd17288">
    <property type="entry name" value="RMtype1_S_LlaAI06ORF1089P_TRD1-CR1_like"/>
    <property type="match status" value="1"/>
</dbReference>
<evidence type="ECO:0000313" key="7">
    <source>
        <dbReference type="Proteomes" id="UP001500274"/>
    </source>
</evidence>
<evidence type="ECO:0000256" key="4">
    <source>
        <dbReference type="ARBA" id="ARBA00038652"/>
    </source>
</evidence>
<feature type="domain" description="Type I restriction modification DNA specificity" evidence="5">
    <location>
        <begin position="198"/>
        <end position="362"/>
    </location>
</feature>
<keyword evidence="7" id="KW-1185">Reference proteome</keyword>
<sequence>MTGDSADRWAKTNFGRLARIGNGADYSSVEVEEGGYPVYGSGGVFRRASSYLFDGESVLFGRKGTVDRPLYVDGKFWTVDTMFYSVIDRSRLLPRFAYYWATTLPFGAWATDTALPSMTSIAIKAAPIALPPLPEQRAIADYLDRETAQIDAFIAKNEELITLLTERRVAATFRLVTGLDVTEVPYKSVNADWLRVVPQTWDVAPLYTMANTFAGGTPKSDADEYWTDDDDDGVEWIAIGDMRAVQAGYSHGGRRVTTAGLEAAGLTPRSGPLVLFAMYASVGEVAMLRHPAVWNQAILGIRANPSRLNERYLYWSLLALRPKLGIYFRSNTQDNLNAAQVRGLRLPVPPLDEQLAIADQLEETWASVDEAIATAQRGVELARERRAALISAAVTGKIDVGVAA</sequence>
<protein>
    <recommendedName>
        <fullName evidence="5">Type I restriction modification DNA specificity domain-containing protein</fullName>
    </recommendedName>
</protein>
<feature type="domain" description="Type I restriction modification DNA specificity" evidence="5">
    <location>
        <begin position="15"/>
        <end position="152"/>
    </location>
</feature>
<gene>
    <name evidence="6" type="ORF">GCM10009862_07840</name>
</gene>